<accession>A0A4Y7RSD2</accession>
<dbReference type="CDD" id="cd03412">
    <property type="entry name" value="CbiK_N"/>
    <property type="match status" value="1"/>
</dbReference>
<dbReference type="AlphaFoldDB" id="A0A4Y7RSD2"/>
<protein>
    <submittedName>
        <fullName evidence="3">Sirohydrochlorin cobaltochelatase CbiKP</fullName>
        <ecNumber evidence="3">4.99.1.3</ecNumber>
    </submittedName>
</protein>
<evidence type="ECO:0000259" key="2">
    <source>
        <dbReference type="Pfam" id="PF07833"/>
    </source>
</evidence>
<evidence type="ECO:0000313" key="4">
    <source>
        <dbReference type="Proteomes" id="UP000297597"/>
    </source>
</evidence>
<keyword evidence="4" id="KW-1185">Reference proteome</keyword>
<dbReference type="Pfam" id="PF06180">
    <property type="entry name" value="CbiK"/>
    <property type="match status" value="1"/>
</dbReference>
<dbReference type="InterPro" id="IPR012854">
    <property type="entry name" value="Cu_amine_oxidase-like_N"/>
</dbReference>
<feature type="domain" description="Copper amine oxidase-like N-terminal" evidence="2">
    <location>
        <begin position="307"/>
        <end position="407"/>
    </location>
</feature>
<sequence length="415" mass="45433">MKRIKRLAVSIIFLSLGLLCAIPAAAGQNEKDNKAILLVTFGTSVPSAMPAYNNLEQAVQAAFPGVEVRWAYTSKIIRDKLAARDGRLIDDPFTALSKLKAEGYDRIVVQSDHIFAGQEYNDLMDVLDNFLAPDAGKFGPRKISLGRPLLYQHEDYVNTAKALAAQFPADTGTNAVILMGHGSKHPADSAYGKLNDILRHMYKNVFLGTVEGYPTLEEVKEDLAASGTKKVTLMPLMNIAGDHAVNDLYGDEEDSWKSQLNKSGYETEGYLKGLLENRAIVNIFVAHLAAAMAELEEEAVKDAEVRVNGEKIKFSEPPRAGDGFIMAQLRPIFEAMGCTVSWAEDKGTVIAEKTGLALSFRQDSAYVSVNGAEVVMENECQLVNGSLMLPLSFLNEHLGYSVNWDLNGNIKINKK</sequence>
<dbReference type="GO" id="GO:0016852">
    <property type="term" value="F:sirohydrochlorin cobaltochelatase activity"/>
    <property type="evidence" value="ECO:0007669"/>
    <property type="project" value="UniProtKB-EC"/>
</dbReference>
<organism evidence="3 4">
    <name type="scientific">Pelotomaculum propionicicum</name>
    <dbReference type="NCBI Taxonomy" id="258475"/>
    <lineage>
        <taxon>Bacteria</taxon>
        <taxon>Bacillati</taxon>
        <taxon>Bacillota</taxon>
        <taxon>Clostridia</taxon>
        <taxon>Eubacteriales</taxon>
        <taxon>Desulfotomaculaceae</taxon>
        <taxon>Pelotomaculum</taxon>
    </lineage>
</organism>
<name>A0A4Y7RSD2_9FIRM</name>
<dbReference type="SUPFAM" id="SSF53800">
    <property type="entry name" value="Chelatase"/>
    <property type="match status" value="1"/>
</dbReference>
<dbReference type="Pfam" id="PF07833">
    <property type="entry name" value="Cu_amine_oxidN1"/>
    <property type="match status" value="1"/>
</dbReference>
<dbReference type="EC" id="4.99.1.3" evidence="3"/>
<feature type="chain" id="PRO_5021378560" evidence="1">
    <location>
        <begin position="27"/>
        <end position="415"/>
    </location>
</feature>
<dbReference type="RefSeq" id="WP_192902822.1">
    <property type="nucleotide sequence ID" value="NZ_QFFZ01000010.1"/>
</dbReference>
<dbReference type="CDD" id="cd03413">
    <property type="entry name" value="CbiK_C"/>
    <property type="match status" value="1"/>
</dbReference>
<keyword evidence="3" id="KW-0456">Lyase</keyword>
<gene>
    <name evidence="3" type="primary">cbiKp</name>
    <name evidence="3" type="ORF">Pmgp_01301</name>
</gene>
<dbReference type="InterPro" id="IPR010388">
    <property type="entry name" value="Anaerobic_Co-chelatase"/>
</dbReference>
<dbReference type="GO" id="GO:0019251">
    <property type="term" value="P:anaerobic cobalamin biosynthetic process"/>
    <property type="evidence" value="ECO:0007669"/>
    <property type="project" value="InterPro"/>
</dbReference>
<dbReference type="EMBL" id="QFFZ01000010">
    <property type="protein sequence ID" value="TEB11934.1"/>
    <property type="molecule type" value="Genomic_DNA"/>
</dbReference>
<evidence type="ECO:0000256" key="1">
    <source>
        <dbReference type="SAM" id="SignalP"/>
    </source>
</evidence>
<dbReference type="Gene3D" id="3.30.457.10">
    <property type="entry name" value="Copper amine oxidase-like, N-terminal domain"/>
    <property type="match status" value="1"/>
</dbReference>
<dbReference type="Proteomes" id="UP000297597">
    <property type="component" value="Unassembled WGS sequence"/>
</dbReference>
<proteinExistence type="predicted"/>
<feature type="signal peptide" evidence="1">
    <location>
        <begin position="1"/>
        <end position="26"/>
    </location>
</feature>
<comment type="caution">
    <text evidence="3">The sequence shown here is derived from an EMBL/GenBank/DDBJ whole genome shotgun (WGS) entry which is preliminary data.</text>
</comment>
<evidence type="ECO:0000313" key="3">
    <source>
        <dbReference type="EMBL" id="TEB11934.1"/>
    </source>
</evidence>
<dbReference type="Gene3D" id="3.40.50.1400">
    <property type="match status" value="2"/>
</dbReference>
<dbReference type="SUPFAM" id="SSF55383">
    <property type="entry name" value="Copper amine oxidase, domain N"/>
    <property type="match status" value="1"/>
</dbReference>
<reference evidence="3 4" key="1">
    <citation type="journal article" date="2018" name="Environ. Microbiol.">
        <title>Novel energy conservation strategies and behaviour of Pelotomaculum schinkii driving syntrophic propionate catabolism.</title>
        <authorList>
            <person name="Hidalgo-Ahumada C.A.P."/>
            <person name="Nobu M.K."/>
            <person name="Narihiro T."/>
            <person name="Tamaki H."/>
            <person name="Liu W.T."/>
            <person name="Kamagata Y."/>
            <person name="Stams A.J.M."/>
            <person name="Imachi H."/>
            <person name="Sousa D.Z."/>
        </authorList>
    </citation>
    <scope>NUCLEOTIDE SEQUENCE [LARGE SCALE GENOMIC DNA]</scope>
    <source>
        <strain evidence="3 4">MGP</strain>
    </source>
</reference>
<keyword evidence="1" id="KW-0732">Signal</keyword>
<dbReference type="InterPro" id="IPR036582">
    <property type="entry name" value="Mao_N_sf"/>
</dbReference>